<dbReference type="SUPFAM" id="SSF52172">
    <property type="entry name" value="CheY-like"/>
    <property type="match status" value="1"/>
</dbReference>
<evidence type="ECO:0000259" key="11">
    <source>
        <dbReference type="PROSITE" id="PS50110"/>
    </source>
</evidence>
<dbReference type="EMBL" id="JAPMOU010000040">
    <property type="protein sequence ID" value="MDE1464685.1"/>
    <property type="molecule type" value="Genomic_DNA"/>
</dbReference>
<evidence type="ECO:0000256" key="10">
    <source>
        <dbReference type="PROSITE-ProRule" id="PRU00169"/>
    </source>
</evidence>
<dbReference type="InterPro" id="IPR048714">
    <property type="entry name" value="DpiA-like_HTH"/>
</dbReference>
<sequence length="227" mass="25459">MAALISVVIVEDDPDIAEIQRLFVEKINGFEVVGIAYNLADAKALISVLKPQLVLLDVYFPDGSGLSFLQQLRTEAAKSDVILITAAKDITTLQTALRGGVVDYIIKPVIFERFAEALQKYQSYWCQLNQLEQLQQTDIDQLITPTMPVEAKRRVLPKGLQKPTLEKVQNVFKEPDVILNAEQVGELIGISRTTARRYLEYLVSCGQLQCSLVYGDVGRPERRYSMP</sequence>
<organism evidence="12 13">
    <name type="scientific">Spartinivicinus poritis</name>
    <dbReference type="NCBI Taxonomy" id="2994640"/>
    <lineage>
        <taxon>Bacteria</taxon>
        <taxon>Pseudomonadati</taxon>
        <taxon>Pseudomonadota</taxon>
        <taxon>Gammaproteobacteria</taxon>
        <taxon>Oceanospirillales</taxon>
        <taxon>Zooshikellaceae</taxon>
        <taxon>Spartinivicinus</taxon>
    </lineage>
</organism>
<proteinExistence type="predicted"/>
<comment type="subcellular location">
    <subcellularLocation>
        <location evidence="1 9">Cytoplasm</location>
    </subcellularLocation>
</comment>
<keyword evidence="13" id="KW-1185">Reference proteome</keyword>
<reference evidence="12 13" key="1">
    <citation type="submission" date="2022-11" db="EMBL/GenBank/DDBJ databases">
        <title>Spartinivicinus poritis sp. nov., isolated from scleractinian coral Porites lutea.</title>
        <authorList>
            <person name="Zhang G."/>
            <person name="Cai L."/>
            <person name="Wei Q."/>
        </authorList>
    </citation>
    <scope>NUCLEOTIDE SEQUENCE [LARGE SCALE GENOMIC DNA]</scope>
    <source>
        <strain evidence="12 13">A2-2</strain>
    </source>
</reference>
<name>A0ABT5UER9_9GAMM</name>
<keyword evidence="3 10" id="KW-0597">Phosphoprotein</keyword>
<dbReference type="RefSeq" id="WP_274691011.1">
    <property type="nucleotide sequence ID" value="NZ_JAPMOU010000040.1"/>
</dbReference>
<evidence type="ECO:0000256" key="8">
    <source>
        <dbReference type="ARBA" id="ARBA00023163"/>
    </source>
</evidence>
<feature type="domain" description="Response regulatory" evidence="11">
    <location>
        <begin position="6"/>
        <end position="122"/>
    </location>
</feature>
<evidence type="ECO:0000256" key="9">
    <source>
        <dbReference type="PIRNR" id="PIRNR006171"/>
    </source>
</evidence>
<gene>
    <name evidence="12" type="ORF">ORQ98_22225</name>
</gene>
<feature type="modified residue" description="4-aspartylphosphate" evidence="10">
    <location>
        <position position="57"/>
    </location>
</feature>
<dbReference type="InterPro" id="IPR051271">
    <property type="entry name" value="2C-system_Tx_regulators"/>
</dbReference>
<evidence type="ECO:0000256" key="4">
    <source>
        <dbReference type="ARBA" id="ARBA00023012"/>
    </source>
</evidence>
<keyword evidence="7 9" id="KW-0010">Activator</keyword>
<dbReference type="PROSITE" id="PS50110">
    <property type="entry name" value="RESPONSE_REGULATORY"/>
    <property type="match status" value="1"/>
</dbReference>
<evidence type="ECO:0000256" key="1">
    <source>
        <dbReference type="ARBA" id="ARBA00004496"/>
    </source>
</evidence>
<keyword evidence="4 9" id="KW-0902">Two-component regulatory system</keyword>
<evidence type="ECO:0000256" key="6">
    <source>
        <dbReference type="ARBA" id="ARBA00023125"/>
    </source>
</evidence>
<comment type="caution">
    <text evidence="12">The sequence shown here is derived from an EMBL/GenBank/DDBJ whole genome shotgun (WGS) entry which is preliminary data.</text>
</comment>
<accession>A0ABT5UER9</accession>
<keyword evidence="6 9" id="KW-0238">DNA-binding</keyword>
<dbReference type="Proteomes" id="UP001528823">
    <property type="component" value="Unassembled WGS sequence"/>
</dbReference>
<evidence type="ECO:0000313" key="13">
    <source>
        <dbReference type="Proteomes" id="UP001528823"/>
    </source>
</evidence>
<dbReference type="CDD" id="cd19925">
    <property type="entry name" value="REC_citrate_TCS"/>
    <property type="match status" value="1"/>
</dbReference>
<evidence type="ECO:0000313" key="12">
    <source>
        <dbReference type="EMBL" id="MDE1464685.1"/>
    </source>
</evidence>
<dbReference type="Pfam" id="PF00072">
    <property type="entry name" value="Response_reg"/>
    <property type="match status" value="1"/>
</dbReference>
<keyword evidence="8 9" id="KW-0804">Transcription</keyword>
<dbReference type="PANTHER" id="PTHR45526:SF1">
    <property type="entry name" value="TRANSCRIPTIONAL REGULATORY PROTEIN DCUR-RELATED"/>
    <property type="match status" value="1"/>
</dbReference>
<dbReference type="InterPro" id="IPR011006">
    <property type="entry name" value="CheY-like_superfamily"/>
</dbReference>
<protein>
    <recommendedName>
        <fullName evidence="9">Transcriptional regulatory protein</fullName>
    </recommendedName>
</protein>
<keyword evidence="5 9" id="KW-0805">Transcription regulation</keyword>
<evidence type="ECO:0000256" key="5">
    <source>
        <dbReference type="ARBA" id="ARBA00023015"/>
    </source>
</evidence>
<dbReference type="Pfam" id="PF20714">
    <property type="entry name" value="HTH_64"/>
    <property type="match status" value="1"/>
</dbReference>
<dbReference type="SMART" id="SM00448">
    <property type="entry name" value="REC"/>
    <property type="match status" value="1"/>
</dbReference>
<evidence type="ECO:0000256" key="2">
    <source>
        <dbReference type="ARBA" id="ARBA00022490"/>
    </source>
</evidence>
<evidence type="ECO:0000256" key="7">
    <source>
        <dbReference type="ARBA" id="ARBA00023159"/>
    </source>
</evidence>
<keyword evidence="2 9" id="KW-0963">Cytoplasm</keyword>
<dbReference type="InterPro" id="IPR024187">
    <property type="entry name" value="Sig_transdc_resp-reg_cit/mal"/>
</dbReference>
<dbReference type="PANTHER" id="PTHR45526">
    <property type="entry name" value="TRANSCRIPTIONAL REGULATORY PROTEIN DPIA"/>
    <property type="match status" value="1"/>
</dbReference>
<dbReference type="PIRSF" id="PIRSF006171">
    <property type="entry name" value="RR_citrat_malat"/>
    <property type="match status" value="1"/>
</dbReference>
<dbReference type="InterPro" id="IPR001789">
    <property type="entry name" value="Sig_transdc_resp-reg_receiver"/>
</dbReference>
<evidence type="ECO:0000256" key="3">
    <source>
        <dbReference type="ARBA" id="ARBA00022553"/>
    </source>
</evidence>
<dbReference type="Gene3D" id="3.40.50.2300">
    <property type="match status" value="1"/>
</dbReference>